<dbReference type="PANTHER" id="PTHR12307:SF36">
    <property type="entry name" value="GLYCOGEN-BINDING SUBUNIT 76A"/>
    <property type="match status" value="1"/>
</dbReference>
<protein>
    <recommendedName>
        <fullName evidence="2">CBM21 domain-containing protein</fullName>
    </recommendedName>
</protein>
<comment type="caution">
    <text evidence="3">The sequence shown here is derived from an EMBL/GenBank/DDBJ whole genome shotgun (WGS) entry which is preliminary data.</text>
</comment>
<dbReference type="GO" id="GO:0005979">
    <property type="term" value="P:regulation of glycogen biosynthetic process"/>
    <property type="evidence" value="ECO:0007669"/>
    <property type="project" value="TreeGrafter"/>
</dbReference>
<dbReference type="GO" id="GO:2001069">
    <property type="term" value="F:glycogen binding"/>
    <property type="evidence" value="ECO:0007669"/>
    <property type="project" value="TreeGrafter"/>
</dbReference>
<dbReference type="Pfam" id="PF03370">
    <property type="entry name" value="CBM_21"/>
    <property type="match status" value="1"/>
</dbReference>
<feature type="compositionally biased region" description="Polar residues" evidence="1">
    <location>
        <begin position="37"/>
        <end position="80"/>
    </location>
</feature>
<dbReference type="InterPro" id="IPR050782">
    <property type="entry name" value="PP1_regulatory_subunit_3"/>
</dbReference>
<evidence type="ECO:0000313" key="4">
    <source>
        <dbReference type="Proteomes" id="UP000703661"/>
    </source>
</evidence>
<dbReference type="GO" id="GO:0008157">
    <property type="term" value="F:protein phosphatase 1 binding"/>
    <property type="evidence" value="ECO:0007669"/>
    <property type="project" value="TreeGrafter"/>
</dbReference>
<dbReference type="PANTHER" id="PTHR12307">
    <property type="entry name" value="PROTEIN PHOSPHATASE 1 REGULATORY SUBUNIT"/>
    <property type="match status" value="1"/>
</dbReference>
<evidence type="ECO:0000313" key="3">
    <source>
        <dbReference type="EMBL" id="KAG0007648.1"/>
    </source>
</evidence>
<dbReference type="InterPro" id="IPR038175">
    <property type="entry name" value="CBM21_dom_sf"/>
</dbReference>
<reference evidence="3" key="1">
    <citation type="journal article" date="2020" name="Fungal Divers.">
        <title>Resolving the Mortierellaceae phylogeny through synthesis of multi-gene phylogenetics and phylogenomics.</title>
        <authorList>
            <person name="Vandepol N."/>
            <person name="Liber J."/>
            <person name="Desiro A."/>
            <person name="Na H."/>
            <person name="Kennedy M."/>
            <person name="Barry K."/>
            <person name="Grigoriev I.V."/>
            <person name="Miller A.N."/>
            <person name="O'Donnell K."/>
            <person name="Stajich J.E."/>
            <person name="Bonito G."/>
        </authorList>
    </citation>
    <scope>NUCLEOTIDE SEQUENCE</scope>
    <source>
        <strain evidence="3">NRRL 2769</strain>
    </source>
</reference>
<feature type="compositionally biased region" description="Polar residues" evidence="1">
    <location>
        <begin position="522"/>
        <end position="541"/>
    </location>
</feature>
<dbReference type="Gene3D" id="2.60.40.2440">
    <property type="entry name" value="Carbohydrate binding type-21 domain"/>
    <property type="match status" value="1"/>
</dbReference>
<proteinExistence type="predicted"/>
<dbReference type="EMBL" id="JAAAID010002249">
    <property type="protein sequence ID" value="KAG0007648.1"/>
    <property type="molecule type" value="Genomic_DNA"/>
</dbReference>
<dbReference type="Proteomes" id="UP000703661">
    <property type="component" value="Unassembled WGS sequence"/>
</dbReference>
<dbReference type="InterPro" id="IPR005036">
    <property type="entry name" value="CBM21_dom"/>
</dbReference>
<dbReference type="GO" id="GO:0000164">
    <property type="term" value="C:protein phosphatase type 1 complex"/>
    <property type="evidence" value="ECO:0007669"/>
    <property type="project" value="TreeGrafter"/>
</dbReference>
<dbReference type="AlphaFoldDB" id="A0A9P6MMN5"/>
<feature type="domain" description="CBM21" evidence="2">
    <location>
        <begin position="254"/>
        <end position="364"/>
    </location>
</feature>
<feature type="region of interest" description="Disordered" evidence="1">
    <location>
        <begin position="163"/>
        <end position="185"/>
    </location>
</feature>
<keyword evidence="4" id="KW-1185">Reference proteome</keyword>
<feature type="compositionally biased region" description="Polar residues" evidence="1">
    <location>
        <begin position="172"/>
        <end position="185"/>
    </location>
</feature>
<sequence>MSYSTSPIEPLPQPFVFSSPERVVVRALPHPLPPTNKKVTLSLRRTTPSQHSAQPLSPPLSGNTSLTEPSTAPQNTQIANTERRNMISTLSSSIQDHGLIFSPPLPRCITVTPQALRLERPSPSPPVAIVTIDQSIQSTASSVTRKYSAQFHKNGLPIKSALKRPTIKTDPKSSPTMSRPLSLHSPTPLTSPKYVHFNTQLEHVRLFLQGEMPSCVSERETIVDAREHDRSTSDIKITLPNWTPASLDTFKPVDIDSGAAPLRLESIILSEDQSELKGKILVQNIAFQKNVSVRYTSDFWQTHSEVRAEFGESIPRSSMERFLFSIPLDMDRSSVEKTFCMAVRYQVIGREFWDNNNGKNYQTECKRVVVAPPPQTASDLSKHMNTLLLGSPLPDYSKPVLRKKLANRYDLTTSLSAAYSQPNPIPIGSPNRKTDNRFISSTPASQTAYRASEYISPSSPSPQNYHHSLYASSPKFVTSYLSAASPPEHFQPGYDHASLERAFHNKKPARHSWNIEIEASHTPPQRAQSFPTYGSYSSSPKGSAPISIPFKGTQMSRPAALSMLNLNHQIHE</sequence>
<name>A0A9P6MMN5_9FUNG</name>
<evidence type="ECO:0000256" key="1">
    <source>
        <dbReference type="SAM" id="MobiDB-lite"/>
    </source>
</evidence>
<feature type="region of interest" description="Disordered" evidence="1">
    <location>
        <begin position="519"/>
        <end position="541"/>
    </location>
</feature>
<accession>A0A9P6MMN5</accession>
<dbReference type="PROSITE" id="PS51159">
    <property type="entry name" value="CBM21"/>
    <property type="match status" value="1"/>
</dbReference>
<feature type="region of interest" description="Disordered" evidence="1">
    <location>
        <begin position="28"/>
        <end position="80"/>
    </location>
</feature>
<gene>
    <name evidence="3" type="ORF">BGZ80_004403</name>
</gene>
<organism evidence="3 4">
    <name type="scientific">Entomortierella chlamydospora</name>
    <dbReference type="NCBI Taxonomy" id="101097"/>
    <lineage>
        <taxon>Eukaryota</taxon>
        <taxon>Fungi</taxon>
        <taxon>Fungi incertae sedis</taxon>
        <taxon>Mucoromycota</taxon>
        <taxon>Mortierellomycotina</taxon>
        <taxon>Mortierellomycetes</taxon>
        <taxon>Mortierellales</taxon>
        <taxon>Mortierellaceae</taxon>
        <taxon>Entomortierella</taxon>
    </lineage>
</organism>
<evidence type="ECO:0000259" key="2">
    <source>
        <dbReference type="PROSITE" id="PS51159"/>
    </source>
</evidence>